<comment type="catalytic activity">
    <reaction evidence="1 5">
        <text>GTP + H2O = 7,8-dihydroneopterin 3'-triphosphate + formate + H(+)</text>
        <dbReference type="Rhea" id="RHEA:17473"/>
        <dbReference type="ChEBI" id="CHEBI:15377"/>
        <dbReference type="ChEBI" id="CHEBI:15378"/>
        <dbReference type="ChEBI" id="CHEBI:15740"/>
        <dbReference type="ChEBI" id="CHEBI:37565"/>
        <dbReference type="ChEBI" id="CHEBI:58462"/>
        <dbReference type="EC" id="3.5.4.16"/>
    </reaction>
</comment>
<keyword evidence="5" id="KW-0342">GTP-binding</keyword>
<dbReference type="GO" id="GO:0006729">
    <property type="term" value="P:tetrahydrobiopterin biosynthetic process"/>
    <property type="evidence" value="ECO:0007669"/>
    <property type="project" value="TreeGrafter"/>
</dbReference>
<evidence type="ECO:0000256" key="5">
    <source>
        <dbReference type="HAMAP-Rule" id="MF_00223"/>
    </source>
</evidence>
<dbReference type="EC" id="3.5.4.16" evidence="5"/>
<dbReference type="OrthoDB" id="9801207at2"/>
<dbReference type="NCBIfam" id="NF006826">
    <property type="entry name" value="PRK09347.1-3"/>
    <property type="match status" value="1"/>
</dbReference>
<name>A7NG47_ROSCS</name>
<dbReference type="GO" id="GO:0003934">
    <property type="term" value="F:GTP cyclohydrolase I activity"/>
    <property type="evidence" value="ECO:0007669"/>
    <property type="project" value="UniProtKB-UniRule"/>
</dbReference>
<proteinExistence type="inferred from homology"/>
<comment type="similarity">
    <text evidence="5">Belongs to the GTP cyclohydrolase I family.</text>
</comment>
<sequence>MTYHNGNNGHHDHALADVDEREYETLIIQGRGKLEGMSYHSDAAIEDAVRVILKQIGENPEREGLQKTPSRVAKMYAELTAGYHIDPDALINEAVFSVGYDEMVLVKNIEFSSLCEHHMLPFMGRVHVAYIPNGRVVGLSKIPRIVEMFARRLQVQERMTVQIADFINQRLEPLGVAVVAEGVHMCAVMRGVKKAGATMVTSAMRGVFRDDPKTRSEFMAHIERG</sequence>
<dbReference type="GO" id="GO:0006730">
    <property type="term" value="P:one-carbon metabolic process"/>
    <property type="evidence" value="ECO:0007669"/>
    <property type="project" value="UniProtKB-UniRule"/>
</dbReference>
<dbReference type="PANTHER" id="PTHR11109">
    <property type="entry name" value="GTP CYCLOHYDROLASE I"/>
    <property type="match status" value="1"/>
</dbReference>
<dbReference type="AlphaFoldDB" id="A7NG47"/>
<reference evidence="7 8" key="1">
    <citation type="submission" date="2007-08" db="EMBL/GenBank/DDBJ databases">
        <title>Complete sequence of Roseiflexus castenholzii DSM 13941.</title>
        <authorList>
            <consortium name="US DOE Joint Genome Institute"/>
            <person name="Copeland A."/>
            <person name="Lucas S."/>
            <person name="Lapidus A."/>
            <person name="Barry K."/>
            <person name="Glavina del Rio T."/>
            <person name="Dalin E."/>
            <person name="Tice H."/>
            <person name="Pitluck S."/>
            <person name="Thompson L.S."/>
            <person name="Brettin T."/>
            <person name="Bruce D."/>
            <person name="Detter J.C."/>
            <person name="Han C."/>
            <person name="Tapia R."/>
            <person name="Schmutz J."/>
            <person name="Larimer F."/>
            <person name="Land M."/>
            <person name="Hauser L."/>
            <person name="Kyrpides N."/>
            <person name="Mikhailova N."/>
            <person name="Bryant D.A."/>
            <person name="Hanada S."/>
            <person name="Tsukatani Y."/>
            <person name="Richardson P."/>
        </authorList>
    </citation>
    <scope>NUCLEOTIDE SEQUENCE [LARGE SCALE GENOMIC DNA]</scope>
    <source>
        <strain evidence="8">DSM 13941 / HLO8</strain>
    </source>
</reference>
<dbReference type="STRING" id="383372.Rcas_0301"/>
<evidence type="ECO:0000313" key="8">
    <source>
        <dbReference type="Proteomes" id="UP000000263"/>
    </source>
</evidence>
<dbReference type="PANTHER" id="PTHR11109:SF7">
    <property type="entry name" value="GTP CYCLOHYDROLASE 1"/>
    <property type="match status" value="1"/>
</dbReference>
<keyword evidence="5" id="KW-0547">Nucleotide-binding</keyword>
<dbReference type="InterPro" id="IPR043133">
    <property type="entry name" value="GTP-CH-I_C/QueF"/>
</dbReference>
<dbReference type="EMBL" id="CP000804">
    <property type="protein sequence ID" value="ABU56434.1"/>
    <property type="molecule type" value="Genomic_DNA"/>
</dbReference>
<dbReference type="HAMAP" id="MF_00223">
    <property type="entry name" value="FolE"/>
    <property type="match status" value="1"/>
</dbReference>
<keyword evidence="8" id="KW-1185">Reference proteome</keyword>
<dbReference type="GO" id="GO:0005737">
    <property type="term" value="C:cytoplasm"/>
    <property type="evidence" value="ECO:0007669"/>
    <property type="project" value="TreeGrafter"/>
</dbReference>
<dbReference type="HOGENOM" id="CLU_049768_3_1_0"/>
<dbReference type="KEGG" id="rca:Rcas_0301"/>
<keyword evidence="5" id="KW-0862">Zinc</keyword>
<dbReference type="GO" id="GO:0005525">
    <property type="term" value="F:GTP binding"/>
    <property type="evidence" value="ECO:0007669"/>
    <property type="project" value="UniProtKB-KW"/>
</dbReference>
<feature type="binding site" evidence="5">
    <location>
        <position position="118"/>
    </location>
    <ligand>
        <name>Zn(2+)</name>
        <dbReference type="ChEBI" id="CHEBI:29105"/>
    </ligand>
</feature>
<dbReference type="eggNOG" id="COG0302">
    <property type="taxonomic scope" value="Bacteria"/>
</dbReference>
<dbReference type="GO" id="GO:0046654">
    <property type="term" value="P:tetrahydrofolate biosynthetic process"/>
    <property type="evidence" value="ECO:0007669"/>
    <property type="project" value="UniProtKB-UniRule"/>
</dbReference>
<dbReference type="NCBIfam" id="NF006825">
    <property type="entry name" value="PRK09347.1-2"/>
    <property type="match status" value="1"/>
</dbReference>
<evidence type="ECO:0000256" key="1">
    <source>
        <dbReference type="ARBA" id="ARBA00001052"/>
    </source>
</evidence>
<dbReference type="PROSITE" id="PS00859">
    <property type="entry name" value="GTP_CYCLOHYDROL_1_1"/>
    <property type="match status" value="1"/>
</dbReference>
<dbReference type="Pfam" id="PF01227">
    <property type="entry name" value="GTP_cyclohydroI"/>
    <property type="match status" value="1"/>
</dbReference>
<keyword evidence="4 5" id="KW-0378">Hydrolase</keyword>
<gene>
    <name evidence="5" type="primary">folE</name>
    <name evidence="7" type="ordered locus">Rcas_0301</name>
</gene>
<dbReference type="Gene3D" id="1.10.286.10">
    <property type="match status" value="1"/>
</dbReference>
<feature type="binding site" evidence="5">
    <location>
        <position position="186"/>
    </location>
    <ligand>
        <name>Zn(2+)</name>
        <dbReference type="ChEBI" id="CHEBI:29105"/>
    </ligand>
</feature>
<dbReference type="UniPathway" id="UPA00848">
    <property type="reaction ID" value="UER00151"/>
</dbReference>
<dbReference type="SUPFAM" id="SSF55620">
    <property type="entry name" value="Tetrahydrobiopterin biosynthesis enzymes-like"/>
    <property type="match status" value="1"/>
</dbReference>
<organism evidence="7 8">
    <name type="scientific">Roseiflexus castenholzii (strain DSM 13941 / HLO8)</name>
    <dbReference type="NCBI Taxonomy" id="383372"/>
    <lineage>
        <taxon>Bacteria</taxon>
        <taxon>Bacillati</taxon>
        <taxon>Chloroflexota</taxon>
        <taxon>Chloroflexia</taxon>
        <taxon>Chloroflexales</taxon>
        <taxon>Roseiflexineae</taxon>
        <taxon>Roseiflexaceae</taxon>
        <taxon>Roseiflexus</taxon>
    </lineage>
</organism>
<evidence type="ECO:0000259" key="6">
    <source>
        <dbReference type="Pfam" id="PF01227"/>
    </source>
</evidence>
<evidence type="ECO:0000256" key="4">
    <source>
        <dbReference type="ARBA" id="ARBA00022801"/>
    </source>
</evidence>
<comment type="pathway">
    <text evidence="2 5">Cofactor biosynthesis; 7,8-dihydroneopterin triphosphate biosynthesis; 7,8-dihydroneopterin triphosphate from GTP: step 1/1.</text>
</comment>
<dbReference type="InterPro" id="IPR001474">
    <property type="entry name" value="GTP_CycHdrlase_I"/>
</dbReference>
<dbReference type="RefSeq" id="WP_011997838.1">
    <property type="nucleotide sequence ID" value="NC_009767.1"/>
</dbReference>
<dbReference type="Proteomes" id="UP000000263">
    <property type="component" value="Chromosome"/>
</dbReference>
<dbReference type="InterPro" id="IPR043134">
    <property type="entry name" value="GTP-CH-I_N"/>
</dbReference>
<dbReference type="Gene3D" id="3.30.1130.10">
    <property type="match status" value="1"/>
</dbReference>
<keyword evidence="3 5" id="KW-0554">One-carbon metabolism</keyword>
<dbReference type="FunFam" id="3.30.1130.10:FF:000001">
    <property type="entry name" value="GTP cyclohydrolase 1"/>
    <property type="match status" value="1"/>
</dbReference>
<protein>
    <recommendedName>
        <fullName evidence="5">GTP cyclohydrolase 1</fullName>
        <ecNumber evidence="5">3.5.4.16</ecNumber>
    </recommendedName>
    <alternativeName>
        <fullName evidence="5">GTP cyclohydrolase I</fullName>
        <shortName evidence="5">GTP-CH-I</shortName>
    </alternativeName>
</protein>
<comment type="subunit">
    <text evidence="5">Homopolymer.</text>
</comment>
<feature type="binding site" evidence="5">
    <location>
        <position position="115"/>
    </location>
    <ligand>
        <name>Zn(2+)</name>
        <dbReference type="ChEBI" id="CHEBI:29105"/>
    </ligand>
</feature>
<dbReference type="GO" id="GO:0008270">
    <property type="term" value="F:zinc ion binding"/>
    <property type="evidence" value="ECO:0007669"/>
    <property type="project" value="UniProtKB-UniRule"/>
</dbReference>
<dbReference type="InterPro" id="IPR018234">
    <property type="entry name" value="GTP_CycHdrlase_I_CS"/>
</dbReference>
<evidence type="ECO:0000256" key="2">
    <source>
        <dbReference type="ARBA" id="ARBA00005080"/>
    </source>
</evidence>
<evidence type="ECO:0000256" key="3">
    <source>
        <dbReference type="ARBA" id="ARBA00022563"/>
    </source>
</evidence>
<keyword evidence="5" id="KW-0479">Metal-binding</keyword>
<dbReference type="FunFam" id="1.10.286.10:FF:000001">
    <property type="entry name" value="GTP cyclohydrolase 1"/>
    <property type="match status" value="1"/>
</dbReference>
<feature type="domain" description="GTP cyclohydrolase I" evidence="6">
    <location>
        <begin position="45"/>
        <end position="222"/>
    </location>
</feature>
<accession>A7NG47</accession>
<dbReference type="InterPro" id="IPR020602">
    <property type="entry name" value="GTP_CycHdrlase_I_dom"/>
</dbReference>
<evidence type="ECO:0000313" key="7">
    <source>
        <dbReference type="EMBL" id="ABU56434.1"/>
    </source>
</evidence>
<dbReference type="PROSITE" id="PS00860">
    <property type="entry name" value="GTP_CYCLOHYDROL_1_2"/>
    <property type="match status" value="1"/>
</dbReference>
<dbReference type="NCBIfam" id="TIGR00063">
    <property type="entry name" value="folE"/>
    <property type="match status" value="1"/>
</dbReference>